<name>A0A834WQZ9_9FABA</name>
<evidence type="ECO:0000313" key="4">
    <source>
        <dbReference type="Proteomes" id="UP000634136"/>
    </source>
</evidence>
<feature type="domain" description="GAG-pre-integrase" evidence="1">
    <location>
        <begin position="95"/>
        <end position="167"/>
    </location>
</feature>
<protein>
    <submittedName>
        <fullName evidence="3">Retrovirus-related Pol polyprotein from transposon TNT 1-94</fullName>
    </submittedName>
</protein>
<dbReference type="Proteomes" id="UP000634136">
    <property type="component" value="Unassembled WGS sequence"/>
</dbReference>
<proteinExistence type="predicted"/>
<sequence>MAGQSEVFTPIERESKLKVGNGGDVEVQYVGKVVVTLDSGFQLVLKDTFYIPSFRRNLVSISSLDKDGYCFNFGNNKVGIFYDFEMVGECVLSDGLYKLCSSLNNECLHVETCSTKRSKTKDKTFLLWHKRLGHISKERVDQLIKDHILPSLDYSDMGTCVDCAKGKLTKAGKKSATRSCEYYGKYDEGGQQKSPFAKFLQNCEDSKGFRFYCPTCGTRIVEALTPKFLELDMAESSCPQPSETLKSRKSVPIPLLSLTETLLVALARKEIVTLAVQNEDPRIPEVPQVHELAP</sequence>
<evidence type="ECO:0000259" key="1">
    <source>
        <dbReference type="Pfam" id="PF13976"/>
    </source>
</evidence>
<dbReference type="EMBL" id="JAAIUW010000006">
    <property type="protein sequence ID" value="KAF7826504.1"/>
    <property type="molecule type" value="Genomic_DNA"/>
</dbReference>
<accession>A0A834WQZ9</accession>
<reference evidence="3" key="1">
    <citation type="submission" date="2020-09" db="EMBL/GenBank/DDBJ databases">
        <title>Genome-Enabled Discovery of Anthraquinone Biosynthesis in Senna tora.</title>
        <authorList>
            <person name="Kang S.-H."/>
            <person name="Pandey R.P."/>
            <person name="Lee C.-M."/>
            <person name="Sim J.-S."/>
            <person name="Jeong J.-T."/>
            <person name="Choi B.-S."/>
            <person name="Jung M."/>
            <person name="Ginzburg D."/>
            <person name="Zhao K."/>
            <person name="Won S.Y."/>
            <person name="Oh T.-J."/>
            <person name="Yu Y."/>
            <person name="Kim N.-H."/>
            <person name="Lee O.R."/>
            <person name="Lee T.-H."/>
            <person name="Bashyal P."/>
            <person name="Kim T.-S."/>
            <person name="Lee W.-H."/>
            <person name="Kawkins C."/>
            <person name="Kim C.-K."/>
            <person name="Kim J.S."/>
            <person name="Ahn B.O."/>
            <person name="Rhee S.Y."/>
            <person name="Sohng J.K."/>
        </authorList>
    </citation>
    <scope>NUCLEOTIDE SEQUENCE</scope>
    <source>
        <tissue evidence="3">Leaf</tissue>
    </source>
</reference>
<feature type="domain" description="Retrovirus-related Pol polyprotein from transposon TNT 1-94-like beta-barrel" evidence="2">
    <location>
        <begin position="1"/>
        <end position="69"/>
    </location>
</feature>
<dbReference type="AlphaFoldDB" id="A0A834WQZ9"/>
<keyword evidence="4" id="KW-1185">Reference proteome</keyword>
<evidence type="ECO:0000259" key="2">
    <source>
        <dbReference type="Pfam" id="PF22936"/>
    </source>
</evidence>
<dbReference type="OrthoDB" id="1935113at2759"/>
<organism evidence="3 4">
    <name type="scientific">Senna tora</name>
    <dbReference type="NCBI Taxonomy" id="362788"/>
    <lineage>
        <taxon>Eukaryota</taxon>
        <taxon>Viridiplantae</taxon>
        <taxon>Streptophyta</taxon>
        <taxon>Embryophyta</taxon>
        <taxon>Tracheophyta</taxon>
        <taxon>Spermatophyta</taxon>
        <taxon>Magnoliopsida</taxon>
        <taxon>eudicotyledons</taxon>
        <taxon>Gunneridae</taxon>
        <taxon>Pentapetalae</taxon>
        <taxon>rosids</taxon>
        <taxon>fabids</taxon>
        <taxon>Fabales</taxon>
        <taxon>Fabaceae</taxon>
        <taxon>Caesalpinioideae</taxon>
        <taxon>Cassia clade</taxon>
        <taxon>Senna</taxon>
    </lineage>
</organism>
<dbReference type="Pfam" id="PF22936">
    <property type="entry name" value="Pol_BBD"/>
    <property type="match status" value="1"/>
</dbReference>
<comment type="caution">
    <text evidence="3">The sequence shown here is derived from an EMBL/GenBank/DDBJ whole genome shotgun (WGS) entry which is preliminary data.</text>
</comment>
<gene>
    <name evidence="3" type="ORF">G2W53_017668</name>
</gene>
<dbReference type="InterPro" id="IPR054722">
    <property type="entry name" value="PolX-like_BBD"/>
</dbReference>
<evidence type="ECO:0000313" key="3">
    <source>
        <dbReference type="EMBL" id="KAF7826504.1"/>
    </source>
</evidence>
<dbReference type="InterPro" id="IPR025724">
    <property type="entry name" value="GAG-pre-integrase_dom"/>
</dbReference>
<dbReference type="Pfam" id="PF13976">
    <property type="entry name" value="gag_pre-integrs"/>
    <property type="match status" value="1"/>
</dbReference>